<dbReference type="OMA" id="NKSSGQW"/>
<dbReference type="Proteomes" id="UP000316621">
    <property type="component" value="Chromosome 6"/>
</dbReference>
<dbReference type="GO" id="GO:0030246">
    <property type="term" value="F:carbohydrate binding"/>
    <property type="evidence" value="ECO:0007669"/>
    <property type="project" value="UniProtKB-KW"/>
</dbReference>
<dbReference type="AlphaFoldDB" id="A0A4Y7JZB4"/>
<comment type="similarity">
    <text evidence="1">Belongs to the leguminous lectin family.</text>
</comment>
<dbReference type="Gene3D" id="2.60.120.200">
    <property type="match status" value="2"/>
</dbReference>
<sequence>MGNVAVVHSLNFSYPIIPIRYFPDFLFTANSSIAVDALQVTYDSSNANMSNLSGRVCYAEKLKLWRKINKSVASFNTTFELNIMGKPDPGGQWLGIVNATTNGTKEAEIVAVEFDTKKSYMEDADSNHLGLNINSIKSISQVPLRSYGVEVLSGTNVKVIVEYDGN</sequence>
<dbReference type="PANTHER" id="PTHR32401">
    <property type="entry name" value="CONCANAVALIN A-LIKE LECTIN FAMILY PROTEIN"/>
    <property type="match status" value="1"/>
</dbReference>
<evidence type="ECO:0000256" key="2">
    <source>
        <dbReference type="ARBA" id="ARBA00022734"/>
    </source>
</evidence>
<dbReference type="EMBL" id="CM010720">
    <property type="protein sequence ID" value="RZC65128.1"/>
    <property type="molecule type" value="Genomic_DNA"/>
</dbReference>
<proteinExistence type="inferred from homology"/>
<dbReference type="Pfam" id="PF00139">
    <property type="entry name" value="Lectin_legB"/>
    <property type="match status" value="1"/>
</dbReference>
<dbReference type="Gramene" id="RZC65128">
    <property type="protein sequence ID" value="RZC65128"/>
    <property type="gene ID" value="C5167_008825"/>
</dbReference>
<gene>
    <name evidence="4" type="ORF">C5167_008825</name>
</gene>
<protein>
    <recommendedName>
        <fullName evidence="3">Legume lectin domain-containing protein</fullName>
    </recommendedName>
</protein>
<evidence type="ECO:0000259" key="3">
    <source>
        <dbReference type="Pfam" id="PF00139"/>
    </source>
</evidence>
<dbReference type="SUPFAM" id="SSF49899">
    <property type="entry name" value="Concanavalin A-like lectins/glucanases"/>
    <property type="match status" value="1"/>
</dbReference>
<name>A0A4Y7JZB4_PAPSO</name>
<accession>A0A4Y7JZB4</accession>
<dbReference type="PANTHER" id="PTHR32401:SF53">
    <property type="entry name" value="LEGUME LECTIN DOMAIN-CONTAINING PROTEIN"/>
    <property type="match status" value="1"/>
</dbReference>
<feature type="domain" description="Legume lectin" evidence="3">
    <location>
        <begin position="24"/>
        <end position="165"/>
    </location>
</feature>
<dbReference type="InterPro" id="IPR019825">
    <property type="entry name" value="Lectin_legB_Mn/Ca_BS"/>
</dbReference>
<dbReference type="InterPro" id="IPR001220">
    <property type="entry name" value="Legume_lectin_dom"/>
</dbReference>
<evidence type="ECO:0000313" key="4">
    <source>
        <dbReference type="EMBL" id="RZC65128.1"/>
    </source>
</evidence>
<evidence type="ECO:0000313" key="5">
    <source>
        <dbReference type="Proteomes" id="UP000316621"/>
    </source>
</evidence>
<keyword evidence="5" id="KW-1185">Reference proteome</keyword>
<keyword evidence="2" id="KW-0430">Lectin</keyword>
<organism evidence="4 5">
    <name type="scientific">Papaver somniferum</name>
    <name type="common">Opium poppy</name>
    <dbReference type="NCBI Taxonomy" id="3469"/>
    <lineage>
        <taxon>Eukaryota</taxon>
        <taxon>Viridiplantae</taxon>
        <taxon>Streptophyta</taxon>
        <taxon>Embryophyta</taxon>
        <taxon>Tracheophyta</taxon>
        <taxon>Spermatophyta</taxon>
        <taxon>Magnoliopsida</taxon>
        <taxon>Ranunculales</taxon>
        <taxon>Papaveraceae</taxon>
        <taxon>Papaveroideae</taxon>
        <taxon>Papaver</taxon>
    </lineage>
</organism>
<dbReference type="InterPro" id="IPR013320">
    <property type="entry name" value="ConA-like_dom_sf"/>
</dbReference>
<reference evidence="4 5" key="1">
    <citation type="journal article" date="2018" name="Science">
        <title>The opium poppy genome and morphinan production.</title>
        <authorList>
            <person name="Guo L."/>
            <person name="Winzer T."/>
            <person name="Yang X."/>
            <person name="Li Y."/>
            <person name="Ning Z."/>
            <person name="He Z."/>
            <person name="Teodor R."/>
            <person name="Lu Y."/>
            <person name="Bowser T.A."/>
            <person name="Graham I.A."/>
            <person name="Ye K."/>
        </authorList>
    </citation>
    <scope>NUCLEOTIDE SEQUENCE [LARGE SCALE GENOMIC DNA]</scope>
    <source>
        <strain evidence="5">cv. HN1</strain>
        <tissue evidence="4">Leaves</tissue>
    </source>
</reference>
<evidence type="ECO:0000256" key="1">
    <source>
        <dbReference type="ARBA" id="ARBA00007606"/>
    </source>
</evidence>
<dbReference type="PROSITE" id="PS00307">
    <property type="entry name" value="LECTIN_LEGUME_BETA"/>
    <property type="match status" value="1"/>
</dbReference>
<dbReference type="InterPro" id="IPR050258">
    <property type="entry name" value="Leguminous_Lectin"/>
</dbReference>